<evidence type="ECO:0000313" key="2">
    <source>
        <dbReference type="EMBL" id="RJF95338.1"/>
    </source>
</evidence>
<feature type="signal peptide" evidence="1">
    <location>
        <begin position="1"/>
        <end position="26"/>
    </location>
</feature>
<dbReference type="EMBL" id="QYUO01000002">
    <property type="protein sequence ID" value="RJF95338.1"/>
    <property type="molecule type" value="Genomic_DNA"/>
</dbReference>
<proteinExistence type="predicted"/>
<dbReference type="OrthoDB" id="9785394at2"/>
<name>A0A3A3FIM0_9BURK</name>
<dbReference type="SUPFAM" id="SSF53187">
    <property type="entry name" value="Zn-dependent exopeptidases"/>
    <property type="match status" value="1"/>
</dbReference>
<dbReference type="RefSeq" id="WP_119770488.1">
    <property type="nucleotide sequence ID" value="NZ_QYUO01000002.1"/>
</dbReference>
<dbReference type="AlphaFoldDB" id="A0A3A3FIM0"/>
<keyword evidence="3" id="KW-1185">Reference proteome</keyword>
<evidence type="ECO:0000256" key="1">
    <source>
        <dbReference type="SAM" id="SignalP"/>
    </source>
</evidence>
<comment type="caution">
    <text evidence="2">The sequence shown here is derived from an EMBL/GenBank/DDBJ whole genome shotgun (WGS) entry which is preliminary data.</text>
</comment>
<keyword evidence="1" id="KW-0732">Signal</keyword>
<evidence type="ECO:0000313" key="3">
    <source>
        <dbReference type="Proteomes" id="UP000265955"/>
    </source>
</evidence>
<evidence type="ECO:0008006" key="4">
    <source>
        <dbReference type="Google" id="ProtNLM"/>
    </source>
</evidence>
<accession>A0A3A3FIM0</accession>
<sequence length="284" mass="30707">MMTLPAGFVRFLFLLLIQASAGKAVAAEPERLVLARAGNLPILLTAPHGGLEGIPNVPLRSRGTTSMDAYTIELAEALARHLMNSLGGQPYVVAARFSRKYIDANRAEADAFESPHAKSTYDAYHDQIRHFVAQMKQRFPQGALLVDIHGQSEDPGVVHRGTKNGATVAALIRKHGPEALSGPNSILGVVQSKGYKVFPPNTPIGNPLEDRRYNGGNGGYTVFTYGSRNPDGLDTIQIEVGRDLRTDSRFIAALSDGVAVFYRTYLEDPLSPHYTSNAINPSAP</sequence>
<dbReference type="Proteomes" id="UP000265955">
    <property type="component" value="Unassembled WGS sequence"/>
</dbReference>
<dbReference type="Gene3D" id="3.40.630.40">
    <property type="entry name" value="Zn-dependent exopeptidases"/>
    <property type="match status" value="1"/>
</dbReference>
<feature type="chain" id="PRO_5017197040" description="N-formylglutamate amidohydrolase" evidence="1">
    <location>
        <begin position="27"/>
        <end position="284"/>
    </location>
</feature>
<organism evidence="2 3">
    <name type="scientific">Noviherbaspirillum saxi</name>
    <dbReference type="NCBI Taxonomy" id="2320863"/>
    <lineage>
        <taxon>Bacteria</taxon>
        <taxon>Pseudomonadati</taxon>
        <taxon>Pseudomonadota</taxon>
        <taxon>Betaproteobacteria</taxon>
        <taxon>Burkholderiales</taxon>
        <taxon>Oxalobacteraceae</taxon>
        <taxon>Noviherbaspirillum</taxon>
    </lineage>
</organism>
<gene>
    <name evidence="2" type="ORF">D3871_18070</name>
</gene>
<protein>
    <recommendedName>
        <fullName evidence="4">N-formylglutamate amidohydrolase</fullName>
    </recommendedName>
</protein>
<reference evidence="3" key="1">
    <citation type="submission" date="2018-09" db="EMBL/GenBank/DDBJ databases">
        <authorList>
            <person name="Zhu H."/>
        </authorList>
    </citation>
    <scope>NUCLEOTIDE SEQUENCE [LARGE SCALE GENOMIC DNA]</scope>
    <source>
        <strain evidence="3">K1R23-30</strain>
    </source>
</reference>